<sequence>MQDLNLPRRPQKRAQAEQFGFRVEAPGMVDVTNECYDNPPLSITTS</sequence>
<comment type="caution">
    <text evidence="1">The sequence shown here is derived from an EMBL/GenBank/DDBJ whole genome shotgun (WGS) entry which is preliminary data.</text>
</comment>
<protein>
    <submittedName>
        <fullName evidence="1">Uncharacterized protein</fullName>
    </submittedName>
</protein>
<gene>
    <name evidence="1" type="ORF">GCM10025751_23160</name>
</gene>
<keyword evidence="2" id="KW-1185">Reference proteome</keyword>
<dbReference type="AlphaFoldDB" id="A0AAV3UHG9"/>
<proteinExistence type="predicted"/>
<organism evidence="1 2">
    <name type="scientific">Haladaptatus pallidirubidus</name>
    <dbReference type="NCBI Taxonomy" id="1008152"/>
    <lineage>
        <taxon>Archaea</taxon>
        <taxon>Methanobacteriati</taxon>
        <taxon>Methanobacteriota</taxon>
        <taxon>Stenosarchaea group</taxon>
        <taxon>Halobacteria</taxon>
        <taxon>Halobacteriales</taxon>
        <taxon>Haladaptataceae</taxon>
        <taxon>Haladaptatus</taxon>
    </lineage>
</organism>
<accession>A0AAV3UHG9</accession>
<evidence type="ECO:0000313" key="1">
    <source>
        <dbReference type="EMBL" id="GAA5049853.1"/>
    </source>
</evidence>
<name>A0AAV3UHG9_9EURY</name>
<dbReference type="RefSeq" id="WP_345410930.1">
    <property type="nucleotide sequence ID" value="NZ_BAABKX010000007.1"/>
</dbReference>
<dbReference type="Proteomes" id="UP001501729">
    <property type="component" value="Unassembled WGS sequence"/>
</dbReference>
<reference evidence="1 2" key="1">
    <citation type="journal article" date="2019" name="Int. J. Syst. Evol. Microbiol.">
        <title>The Global Catalogue of Microorganisms (GCM) 10K type strain sequencing project: providing services to taxonomists for standard genome sequencing and annotation.</title>
        <authorList>
            <consortium name="The Broad Institute Genomics Platform"/>
            <consortium name="The Broad Institute Genome Sequencing Center for Infectious Disease"/>
            <person name="Wu L."/>
            <person name="Ma J."/>
        </authorList>
    </citation>
    <scope>NUCLEOTIDE SEQUENCE [LARGE SCALE GENOMIC DNA]</scope>
    <source>
        <strain evidence="1 2">JCM 17504</strain>
    </source>
</reference>
<evidence type="ECO:0000313" key="2">
    <source>
        <dbReference type="Proteomes" id="UP001501729"/>
    </source>
</evidence>
<dbReference type="EMBL" id="BAABKX010000007">
    <property type="protein sequence ID" value="GAA5049853.1"/>
    <property type="molecule type" value="Genomic_DNA"/>
</dbReference>